<dbReference type="Proteomes" id="UP000464214">
    <property type="component" value="Chromosome"/>
</dbReference>
<gene>
    <name evidence="3" type="ORF">GU926_16755</name>
</gene>
<dbReference type="PANTHER" id="PTHR43830">
    <property type="entry name" value="PROTEIN PSP1"/>
    <property type="match status" value="1"/>
</dbReference>
<organism evidence="3 4">
    <name type="scientific">Nibribacter ruber</name>
    <dbReference type="NCBI Taxonomy" id="2698458"/>
    <lineage>
        <taxon>Bacteria</taxon>
        <taxon>Pseudomonadati</taxon>
        <taxon>Bacteroidota</taxon>
        <taxon>Cytophagia</taxon>
        <taxon>Cytophagales</taxon>
        <taxon>Hymenobacteraceae</taxon>
        <taxon>Nibribacter</taxon>
    </lineage>
</organism>
<feature type="domain" description="PSP1 C-terminal" evidence="2">
    <location>
        <begin position="124"/>
        <end position="209"/>
    </location>
</feature>
<evidence type="ECO:0000313" key="4">
    <source>
        <dbReference type="Proteomes" id="UP000464214"/>
    </source>
</evidence>
<reference evidence="3 4" key="1">
    <citation type="submission" date="2020-01" db="EMBL/GenBank/DDBJ databases">
        <authorList>
            <person name="Kim M."/>
        </authorList>
    </citation>
    <scope>NUCLEOTIDE SEQUENCE [LARGE SCALE GENOMIC DNA]</scope>
    <source>
        <strain evidence="3 4">BT10</strain>
    </source>
</reference>
<dbReference type="InterPro" id="IPR047767">
    <property type="entry name" value="PSP1-like"/>
</dbReference>
<feature type="compositionally biased region" description="Basic and acidic residues" evidence="1">
    <location>
        <begin position="534"/>
        <end position="545"/>
    </location>
</feature>
<evidence type="ECO:0000259" key="2">
    <source>
        <dbReference type="PROSITE" id="PS51411"/>
    </source>
</evidence>
<sequence length="576" mass="64125">MGCSSCSSGGCGTKTTSADGTEVVAGCKSNGGCSTGGCNRLNVFDWLSDMEIPVSFKEFDIVEIRFKGGRKEFFRNVNHLPLITGDAVVVDVPNGHHIGHVSLKGELVRLQMNKKKVQNNDEIRSIYRVATEKDMEKFNHAREQESTTMYRARAIIQELKLKMKLSDVEYQADKTKATFFYSADDRVDFRELIKKLAEEFKIRIEMRQISLRHEAGRLGGIGSCGRELCCSTWLTDFRSVSTTAARYQNLSLNPSKLSGQCGRLKCCLNYELETYMDALKDIPNVNRPLQTKAGDAFLQKTDIFRRIMWFGYRGDSNWFPVTVDRVHEVLKMNAAGEMPENLAEEVKQQQPEVVDFVEALEGNLDRLDDQYSKSKKKRKKKKKGGSGTEATAGEVLANAAPTPEVRRDRPSGQAGTATSRPERQGRPERNSGEGRPARPERTGNRPEGRNRPERDQNRVAGPQEDRAPREERAPRPEREGGNRPPRPEGGRPPRQERGPRLNQGEREPRPQPQAGAGGSTPAEGTPVAAATGTPEDRGPRPEGQNRPRRNRNRNNRNRKPNGGGDTPSGPSNADAS</sequence>
<feature type="compositionally biased region" description="Basic and acidic residues" evidence="1">
    <location>
        <begin position="420"/>
        <end position="509"/>
    </location>
</feature>
<feature type="region of interest" description="Disordered" evidence="1">
    <location>
        <begin position="368"/>
        <end position="576"/>
    </location>
</feature>
<dbReference type="PROSITE" id="PS51411">
    <property type="entry name" value="PSP1_C"/>
    <property type="match status" value="1"/>
</dbReference>
<dbReference type="AlphaFoldDB" id="A0A6P1P3J8"/>
<dbReference type="KEGG" id="nib:GU926_16755"/>
<name>A0A6P1P3J8_9BACT</name>
<evidence type="ECO:0000313" key="3">
    <source>
        <dbReference type="EMBL" id="QHL88990.1"/>
    </source>
</evidence>
<dbReference type="NCBIfam" id="NF041131">
    <property type="entry name" value="RicT_YaaT_fam"/>
    <property type="match status" value="1"/>
</dbReference>
<dbReference type="GO" id="GO:0005737">
    <property type="term" value="C:cytoplasm"/>
    <property type="evidence" value="ECO:0007669"/>
    <property type="project" value="TreeGrafter"/>
</dbReference>
<feature type="compositionally biased region" description="Basic residues" evidence="1">
    <location>
        <begin position="373"/>
        <end position="384"/>
    </location>
</feature>
<proteinExistence type="predicted"/>
<dbReference type="InterPro" id="IPR007557">
    <property type="entry name" value="PSP1_C"/>
</dbReference>
<keyword evidence="4" id="KW-1185">Reference proteome</keyword>
<dbReference type="Pfam" id="PF04468">
    <property type="entry name" value="PSP1"/>
    <property type="match status" value="1"/>
</dbReference>
<dbReference type="PANTHER" id="PTHR43830:SF3">
    <property type="entry name" value="PROTEIN PSP1"/>
    <property type="match status" value="1"/>
</dbReference>
<accession>A0A6P1P3J8</accession>
<protein>
    <submittedName>
        <fullName evidence="3">Signal peptidase-like protein</fullName>
    </submittedName>
</protein>
<dbReference type="EMBL" id="CP047897">
    <property type="protein sequence ID" value="QHL88990.1"/>
    <property type="molecule type" value="Genomic_DNA"/>
</dbReference>
<evidence type="ECO:0000256" key="1">
    <source>
        <dbReference type="SAM" id="MobiDB-lite"/>
    </source>
</evidence>
<feature type="compositionally biased region" description="Basic residues" evidence="1">
    <location>
        <begin position="546"/>
        <end position="559"/>
    </location>
</feature>